<dbReference type="EMBL" id="KN818224">
    <property type="protein sequence ID" value="KIL70465.1"/>
    <property type="molecule type" value="Genomic_DNA"/>
</dbReference>
<gene>
    <name evidence="1" type="ORF">M378DRAFT_624942</name>
</gene>
<name>A0A0C2T3L1_AMAMK</name>
<keyword evidence="2" id="KW-1185">Reference proteome</keyword>
<sequence length="59" mass="6945">MMCRWSGTGYLEKTSDRIFRGTKGFPPGMSTFPEIYRQPSPKGRLRLLLHCLLELRQTW</sequence>
<dbReference type="InParanoid" id="A0A0C2T3L1"/>
<dbReference type="HOGENOM" id="CLU_2960250_0_0_1"/>
<reference evidence="1 2" key="1">
    <citation type="submission" date="2014-04" db="EMBL/GenBank/DDBJ databases">
        <title>Evolutionary Origins and Diversification of the Mycorrhizal Mutualists.</title>
        <authorList>
            <consortium name="DOE Joint Genome Institute"/>
            <consortium name="Mycorrhizal Genomics Consortium"/>
            <person name="Kohler A."/>
            <person name="Kuo A."/>
            <person name="Nagy L.G."/>
            <person name="Floudas D."/>
            <person name="Copeland A."/>
            <person name="Barry K.W."/>
            <person name="Cichocki N."/>
            <person name="Veneault-Fourrey C."/>
            <person name="LaButti K."/>
            <person name="Lindquist E.A."/>
            <person name="Lipzen A."/>
            <person name="Lundell T."/>
            <person name="Morin E."/>
            <person name="Murat C."/>
            <person name="Riley R."/>
            <person name="Ohm R."/>
            <person name="Sun H."/>
            <person name="Tunlid A."/>
            <person name="Henrissat B."/>
            <person name="Grigoriev I.V."/>
            <person name="Hibbett D.S."/>
            <person name="Martin F."/>
        </authorList>
    </citation>
    <scope>NUCLEOTIDE SEQUENCE [LARGE SCALE GENOMIC DNA]</scope>
    <source>
        <strain evidence="1 2">Koide BX008</strain>
    </source>
</reference>
<protein>
    <submittedName>
        <fullName evidence="1">Uncharacterized protein</fullName>
    </submittedName>
</protein>
<proteinExistence type="predicted"/>
<organism evidence="1 2">
    <name type="scientific">Amanita muscaria (strain Koide BX008)</name>
    <dbReference type="NCBI Taxonomy" id="946122"/>
    <lineage>
        <taxon>Eukaryota</taxon>
        <taxon>Fungi</taxon>
        <taxon>Dikarya</taxon>
        <taxon>Basidiomycota</taxon>
        <taxon>Agaricomycotina</taxon>
        <taxon>Agaricomycetes</taxon>
        <taxon>Agaricomycetidae</taxon>
        <taxon>Agaricales</taxon>
        <taxon>Pluteineae</taxon>
        <taxon>Amanitaceae</taxon>
        <taxon>Amanita</taxon>
    </lineage>
</organism>
<evidence type="ECO:0000313" key="2">
    <source>
        <dbReference type="Proteomes" id="UP000054549"/>
    </source>
</evidence>
<evidence type="ECO:0000313" key="1">
    <source>
        <dbReference type="EMBL" id="KIL70465.1"/>
    </source>
</evidence>
<accession>A0A0C2T3L1</accession>
<dbReference type="Proteomes" id="UP000054549">
    <property type="component" value="Unassembled WGS sequence"/>
</dbReference>
<dbReference type="AlphaFoldDB" id="A0A0C2T3L1"/>